<gene>
    <name evidence="3" type="ORF">RR42_s2738</name>
</gene>
<dbReference type="Proteomes" id="UP000031843">
    <property type="component" value="Chromosome secondary"/>
</dbReference>
<dbReference type="KEGG" id="cbw:RR42_s2738"/>
<evidence type="ECO:0000313" key="3">
    <source>
        <dbReference type="EMBL" id="AJG24319.1"/>
    </source>
</evidence>
<keyword evidence="2" id="KW-0732">Signal</keyword>
<protein>
    <submittedName>
        <fullName evidence="3">Uncharacterized protein</fullName>
    </submittedName>
</protein>
<evidence type="ECO:0000313" key="4">
    <source>
        <dbReference type="Proteomes" id="UP000031843"/>
    </source>
</evidence>
<keyword evidence="4" id="KW-1185">Reference proteome</keyword>
<proteinExistence type="predicted"/>
<dbReference type="AlphaFoldDB" id="A0A0C4YQM9"/>
<evidence type="ECO:0000256" key="1">
    <source>
        <dbReference type="SAM" id="MobiDB-lite"/>
    </source>
</evidence>
<feature type="region of interest" description="Disordered" evidence="1">
    <location>
        <begin position="40"/>
        <end position="66"/>
    </location>
</feature>
<name>A0A0C4YQM9_9BURK</name>
<dbReference type="EMBL" id="CP010537">
    <property type="protein sequence ID" value="AJG24319.1"/>
    <property type="molecule type" value="Genomic_DNA"/>
</dbReference>
<reference evidence="3 4" key="1">
    <citation type="journal article" date="2015" name="Genome Announc.">
        <title>Complete Genome Sequence of Cupriavidus basilensis 4G11, Isolated from the Oak Ridge Field Research Center Site.</title>
        <authorList>
            <person name="Ray J."/>
            <person name="Waters R.J."/>
            <person name="Skerker J.M."/>
            <person name="Kuehl J.V."/>
            <person name="Price M.N."/>
            <person name="Huang J."/>
            <person name="Chakraborty R."/>
            <person name="Arkin A.P."/>
            <person name="Deutschbauer A."/>
        </authorList>
    </citation>
    <scope>NUCLEOTIDE SEQUENCE [LARGE SCALE GENOMIC DNA]</scope>
    <source>
        <strain evidence="3">4G11</strain>
    </source>
</reference>
<feature type="signal peptide" evidence="2">
    <location>
        <begin position="1"/>
        <end position="22"/>
    </location>
</feature>
<feature type="chain" id="PRO_5002173833" evidence="2">
    <location>
        <begin position="23"/>
        <end position="66"/>
    </location>
</feature>
<sequence length="66" mass="6775">MKTIVLALLSVTTLAASLPALAGPDWTVIERARAQKQVQAKQQAQTPCALKSNQATAASGADGKQG</sequence>
<dbReference type="RefSeq" id="WP_043356417.1">
    <property type="nucleotide sequence ID" value="NZ_CP010537.1"/>
</dbReference>
<evidence type="ECO:0000256" key="2">
    <source>
        <dbReference type="SAM" id="SignalP"/>
    </source>
</evidence>
<accession>A0A0C4YQM9</accession>
<organism evidence="3 4">
    <name type="scientific">Cupriavidus basilensis</name>
    <dbReference type="NCBI Taxonomy" id="68895"/>
    <lineage>
        <taxon>Bacteria</taxon>
        <taxon>Pseudomonadati</taxon>
        <taxon>Pseudomonadota</taxon>
        <taxon>Betaproteobacteria</taxon>
        <taxon>Burkholderiales</taxon>
        <taxon>Burkholderiaceae</taxon>
        <taxon>Cupriavidus</taxon>
    </lineage>
</organism>